<keyword evidence="9" id="KW-0067">ATP-binding</keyword>
<dbReference type="GO" id="GO:0005886">
    <property type="term" value="C:plasma membrane"/>
    <property type="evidence" value="ECO:0007669"/>
    <property type="project" value="UniProtKB-SubCell"/>
</dbReference>
<evidence type="ECO:0000256" key="2">
    <source>
        <dbReference type="ARBA" id="ARBA00011902"/>
    </source>
</evidence>
<dbReference type="EC" id="2.7.10.1" evidence="2"/>
<dbReference type="InterPro" id="IPR055163">
    <property type="entry name" value="ALK/LTK-like_GRD"/>
</dbReference>
<organism evidence="17 18">
    <name type="scientific">Trichomonas vaginalis (strain ATCC PRA-98 / G3)</name>
    <dbReference type="NCBI Taxonomy" id="412133"/>
    <lineage>
        <taxon>Eukaryota</taxon>
        <taxon>Metamonada</taxon>
        <taxon>Parabasalia</taxon>
        <taxon>Trichomonadida</taxon>
        <taxon>Trichomonadidae</taxon>
        <taxon>Trichomonas</taxon>
    </lineage>
</organism>
<dbReference type="AlphaFoldDB" id="A2GFA0"/>
<dbReference type="KEGG" id="tva:4741799"/>
<dbReference type="VEuPathDB" id="TrichDB:TVAGG3_1077620"/>
<reference evidence="17" key="2">
    <citation type="journal article" date="2007" name="Science">
        <title>Draft genome sequence of the sexually transmitted pathogen Trichomonas vaginalis.</title>
        <authorList>
            <person name="Carlton J.M."/>
            <person name="Hirt R.P."/>
            <person name="Silva J.C."/>
            <person name="Delcher A.L."/>
            <person name="Schatz M."/>
            <person name="Zhao Q."/>
            <person name="Wortman J.R."/>
            <person name="Bidwell S.L."/>
            <person name="Alsmark U.C.M."/>
            <person name="Besteiro S."/>
            <person name="Sicheritz-Ponten T."/>
            <person name="Noel C.J."/>
            <person name="Dacks J.B."/>
            <person name="Foster P.G."/>
            <person name="Simillion C."/>
            <person name="Van de Peer Y."/>
            <person name="Miranda-Saavedra D."/>
            <person name="Barton G.J."/>
            <person name="Westrop G.D."/>
            <person name="Mueller S."/>
            <person name="Dessi D."/>
            <person name="Fiori P.L."/>
            <person name="Ren Q."/>
            <person name="Paulsen I."/>
            <person name="Zhang H."/>
            <person name="Bastida-Corcuera F.D."/>
            <person name="Simoes-Barbosa A."/>
            <person name="Brown M.T."/>
            <person name="Hayes R.D."/>
            <person name="Mukherjee M."/>
            <person name="Okumura C.Y."/>
            <person name="Schneider R."/>
            <person name="Smith A.J."/>
            <person name="Vanacova S."/>
            <person name="Villalvazo M."/>
            <person name="Haas B.J."/>
            <person name="Pertea M."/>
            <person name="Feldblyum T.V."/>
            <person name="Utterback T.R."/>
            <person name="Shu C.L."/>
            <person name="Osoegawa K."/>
            <person name="de Jong P.J."/>
            <person name="Hrdy I."/>
            <person name="Horvathova L."/>
            <person name="Zubacova Z."/>
            <person name="Dolezal P."/>
            <person name="Malik S.B."/>
            <person name="Logsdon J.M. Jr."/>
            <person name="Henze K."/>
            <person name="Gupta A."/>
            <person name="Wang C.C."/>
            <person name="Dunne R.L."/>
            <person name="Upcroft J.A."/>
            <person name="Upcroft P."/>
            <person name="White O."/>
            <person name="Salzberg S.L."/>
            <person name="Tang P."/>
            <person name="Chiu C.-H."/>
            <person name="Lee Y.-S."/>
            <person name="Embley T.M."/>
            <person name="Coombs G.H."/>
            <person name="Mottram J.C."/>
            <person name="Tachezy J."/>
            <person name="Fraser-Liggett C.M."/>
            <person name="Johnson P.J."/>
        </authorList>
    </citation>
    <scope>NUCLEOTIDE SEQUENCE [LARGE SCALE GENOMIC DNA]</scope>
    <source>
        <strain evidence="17">G3</strain>
    </source>
</reference>
<keyword evidence="13" id="KW-1015">Disulfide bond</keyword>
<keyword evidence="11" id="KW-0472">Membrane</keyword>
<evidence type="ECO:0000256" key="6">
    <source>
        <dbReference type="ARBA" id="ARBA00022729"/>
    </source>
</evidence>
<dbReference type="Proteomes" id="UP000001542">
    <property type="component" value="Unassembled WGS sequence"/>
</dbReference>
<evidence type="ECO:0000256" key="12">
    <source>
        <dbReference type="ARBA" id="ARBA00023137"/>
    </source>
</evidence>
<evidence type="ECO:0000256" key="5">
    <source>
        <dbReference type="ARBA" id="ARBA00022692"/>
    </source>
</evidence>
<protein>
    <recommendedName>
        <fullName evidence="2">receptor protein-tyrosine kinase</fullName>
        <ecNumber evidence="2">2.7.10.1</ecNumber>
    </recommendedName>
</protein>
<evidence type="ECO:0000256" key="7">
    <source>
        <dbReference type="ARBA" id="ARBA00022741"/>
    </source>
</evidence>
<keyword evidence="14" id="KW-0675">Receptor</keyword>
<evidence type="ECO:0000256" key="9">
    <source>
        <dbReference type="ARBA" id="ARBA00022840"/>
    </source>
</evidence>
<evidence type="ECO:0000256" key="11">
    <source>
        <dbReference type="ARBA" id="ARBA00023136"/>
    </source>
</evidence>
<evidence type="ECO:0000256" key="14">
    <source>
        <dbReference type="ARBA" id="ARBA00023170"/>
    </source>
</evidence>
<proteinExistence type="predicted"/>
<evidence type="ECO:0000256" key="1">
    <source>
        <dbReference type="ARBA" id="ARBA00004251"/>
    </source>
</evidence>
<evidence type="ECO:0000256" key="10">
    <source>
        <dbReference type="ARBA" id="ARBA00022989"/>
    </source>
</evidence>
<accession>A2GFA0</accession>
<dbReference type="EMBL" id="DS115510">
    <property type="protein sequence ID" value="EAX84167.1"/>
    <property type="molecule type" value="Genomic_DNA"/>
</dbReference>
<dbReference type="Pfam" id="PF12810">
    <property type="entry name" value="ALK_LTK_GRD"/>
    <property type="match status" value="1"/>
</dbReference>
<gene>
    <name evidence="17" type="ORF">TVAG_599440</name>
</gene>
<dbReference type="GO" id="GO:0004714">
    <property type="term" value="F:transmembrane receptor protein tyrosine kinase activity"/>
    <property type="evidence" value="ECO:0007669"/>
    <property type="project" value="UniProtKB-EC"/>
</dbReference>
<evidence type="ECO:0000256" key="15">
    <source>
        <dbReference type="ARBA" id="ARBA00023180"/>
    </source>
</evidence>
<feature type="domain" description="ALK/LTK-like glycine-rich" evidence="16">
    <location>
        <begin position="3"/>
        <end position="234"/>
    </location>
</feature>
<keyword evidence="5" id="KW-0812">Transmembrane</keyword>
<keyword evidence="12" id="KW-0829">Tyrosine-protein kinase</keyword>
<dbReference type="InParanoid" id="A2GFA0"/>
<keyword evidence="3" id="KW-1003">Cell membrane</keyword>
<sequence>MTFYLFVGGHTNFNYKTNAGIHYAKGGASSDIRLSVNNNFDWYDPLSLRSRIMVAAGGGSSESQASIGGNAGGLIGGIGKSDCRNNGKICPEIWTKGANQTQGGTASTPNLYYEGSIQRQYSFYEGMFGRIKAYKDDTNIGGMGGNGYYSGATLEYAGGGSGGSSFISGHKGCIALNSSLNEFPNPYNSSIHYSGLYFTQTQMISGNETMPLYSSSNSKGIGNKNEGCIRITILTKDCSCICNSYLHMNSFIYNFIFICFDSQ</sequence>
<evidence type="ECO:0000256" key="4">
    <source>
        <dbReference type="ARBA" id="ARBA00022679"/>
    </source>
</evidence>
<comment type="subcellular location">
    <subcellularLocation>
        <location evidence="1">Cell membrane</location>
        <topology evidence="1">Single-pass type I membrane protein</topology>
    </subcellularLocation>
</comment>
<evidence type="ECO:0000256" key="8">
    <source>
        <dbReference type="ARBA" id="ARBA00022777"/>
    </source>
</evidence>
<dbReference type="VEuPathDB" id="TrichDB:TVAG_599440"/>
<evidence type="ECO:0000313" key="18">
    <source>
        <dbReference type="Proteomes" id="UP000001542"/>
    </source>
</evidence>
<evidence type="ECO:0000256" key="13">
    <source>
        <dbReference type="ARBA" id="ARBA00023157"/>
    </source>
</evidence>
<keyword evidence="4" id="KW-0808">Transferase</keyword>
<keyword evidence="7" id="KW-0547">Nucleotide-binding</keyword>
<keyword evidence="8" id="KW-0418">Kinase</keyword>
<reference evidence="17" key="1">
    <citation type="submission" date="2006-10" db="EMBL/GenBank/DDBJ databases">
        <authorList>
            <person name="Amadeo P."/>
            <person name="Zhao Q."/>
            <person name="Wortman J."/>
            <person name="Fraser-Liggett C."/>
            <person name="Carlton J."/>
        </authorList>
    </citation>
    <scope>NUCLEOTIDE SEQUENCE</scope>
    <source>
        <strain evidence="17">G3</strain>
    </source>
</reference>
<keyword evidence="6" id="KW-0732">Signal</keyword>
<evidence type="ECO:0000259" key="16">
    <source>
        <dbReference type="Pfam" id="PF12810"/>
    </source>
</evidence>
<keyword evidence="10" id="KW-1133">Transmembrane helix</keyword>
<evidence type="ECO:0000313" key="17">
    <source>
        <dbReference type="EMBL" id="EAX84167.1"/>
    </source>
</evidence>
<dbReference type="GO" id="GO:0005524">
    <property type="term" value="F:ATP binding"/>
    <property type="evidence" value="ECO:0007669"/>
    <property type="project" value="UniProtKB-KW"/>
</dbReference>
<keyword evidence="18" id="KW-1185">Reference proteome</keyword>
<evidence type="ECO:0000256" key="3">
    <source>
        <dbReference type="ARBA" id="ARBA00022475"/>
    </source>
</evidence>
<name>A2GFA0_TRIV3</name>
<keyword evidence="15" id="KW-0325">Glycoprotein</keyword>